<evidence type="ECO:0000256" key="10">
    <source>
        <dbReference type="SAM" id="SignalP"/>
    </source>
</evidence>
<dbReference type="Gene3D" id="3.40.50.200">
    <property type="entry name" value="Peptidase S8/S53 domain"/>
    <property type="match status" value="1"/>
</dbReference>
<keyword evidence="6" id="KW-0378">Hydrolase</keyword>
<dbReference type="InterPro" id="IPR046450">
    <property type="entry name" value="PA_dom_sf"/>
</dbReference>
<keyword evidence="5 10" id="KW-0732">Signal</keyword>
<evidence type="ECO:0000256" key="3">
    <source>
        <dbReference type="ARBA" id="ARBA00022525"/>
    </source>
</evidence>
<evidence type="ECO:0000256" key="1">
    <source>
        <dbReference type="ARBA" id="ARBA00004613"/>
    </source>
</evidence>
<dbReference type="InterPro" id="IPR015500">
    <property type="entry name" value="Peptidase_S8_subtilisin-rel"/>
</dbReference>
<keyword evidence="16" id="KW-1185">Reference proteome</keyword>
<dbReference type="GO" id="GO:0005576">
    <property type="term" value="C:extracellular region"/>
    <property type="evidence" value="ECO:0007669"/>
    <property type="project" value="UniProtKB-SubCell"/>
</dbReference>
<feature type="domain" description="Peptidase S8/S53" evidence="11">
    <location>
        <begin position="134"/>
        <end position="569"/>
    </location>
</feature>
<dbReference type="OrthoDB" id="749792at2759"/>
<dbReference type="Pfam" id="PF17766">
    <property type="entry name" value="fn3_6"/>
    <property type="match status" value="1"/>
</dbReference>
<keyword evidence="8" id="KW-0325">Glycoprotein</keyword>
<evidence type="ECO:0000256" key="2">
    <source>
        <dbReference type="ARBA" id="ARBA00011073"/>
    </source>
</evidence>
<dbReference type="FunFam" id="3.40.50.200:FF:000006">
    <property type="entry name" value="Subtilisin-like protease SBT1.5"/>
    <property type="match status" value="1"/>
</dbReference>
<dbReference type="Gene3D" id="2.60.40.2310">
    <property type="match status" value="1"/>
</dbReference>
<proteinExistence type="inferred from homology"/>
<dbReference type="SUPFAM" id="SSF52025">
    <property type="entry name" value="PA domain"/>
    <property type="match status" value="1"/>
</dbReference>
<feature type="domain" description="Subtilisin-like protease fibronectin type-III" evidence="14">
    <location>
        <begin position="643"/>
        <end position="741"/>
    </location>
</feature>
<dbReference type="GO" id="GO:0004252">
    <property type="term" value="F:serine-type endopeptidase activity"/>
    <property type="evidence" value="ECO:0007669"/>
    <property type="project" value="InterPro"/>
</dbReference>
<evidence type="ECO:0000256" key="5">
    <source>
        <dbReference type="ARBA" id="ARBA00022729"/>
    </source>
</evidence>
<feature type="domain" description="PA" evidence="12">
    <location>
        <begin position="364"/>
        <end position="447"/>
    </location>
</feature>
<dbReference type="Pfam" id="PF05922">
    <property type="entry name" value="Inhibitor_I9"/>
    <property type="match status" value="1"/>
</dbReference>
<feature type="active site" description="Charge relay system" evidence="9">
    <location>
        <position position="206"/>
    </location>
</feature>
<evidence type="ECO:0000256" key="6">
    <source>
        <dbReference type="ARBA" id="ARBA00022801"/>
    </source>
</evidence>
<dbReference type="Gene3D" id="3.50.30.30">
    <property type="match status" value="1"/>
</dbReference>
<keyword evidence="7" id="KW-0720">Serine protease</keyword>
<dbReference type="PROSITE" id="PS00136">
    <property type="entry name" value="SUBTILASE_ASP"/>
    <property type="match status" value="1"/>
</dbReference>
<comment type="similarity">
    <text evidence="2">Belongs to the peptidase S8 family.</text>
</comment>
<evidence type="ECO:0000256" key="8">
    <source>
        <dbReference type="ARBA" id="ARBA00023180"/>
    </source>
</evidence>
<dbReference type="InterPro" id="IPR003137">
    <property type="entry name" value="PA_domain"/>
</dbReference>
<keyword evidence="4 15" id="KW-0645">Protease</keyword>
<dbReference type="CDD" id="cd02120">
    <property type="entry name" value="PA_subtilisin_like"/>
    <property type="match status" value="1"/>
</dbReference>
<dbReference type="AlphaFoldDB" id="A0A9E7JF47"/>
<evidence type="ECO:0000256" key="7">
    <source>
        <dbReference type="ARBA" id="ARBA00022825"/>
    </source>
</evidence>
<accession>A0A9E7JF47</accession>
<evidence type="ECO:0000259" key="12">
    <source>
        <dbReference type="Pfam" id="PF02225"/>
    </source>
</evidence>
<evidence type="ECO:0000313" key="16">
    <source>
        <dbReference type="Proteomes" id="UP001055439"/>
    </source>
</evidence>
<dbReference type="CDD" id="cd04852">
    <property type="entry name" value="Peptidases_S8_3"/>
    <property type="match status" value="1"/>
</dbReference>
<evidence type="ECO:0000259" key="13">
    <source>
        <dbReference type="Pfam" id="PF05922"/>
    </source>
</evidence>
<dbReference type="InterPro" id="IPR041469">
    <property type="entry name" value="Subtilisin-like_FN3"/>
</dbReference>
<dbReference type="GO" id="GO:0006508">
    <property type="term" value="P:proteolysis"/>
    <property type="evidence" value="ECO:0007669"/>
    <property type="project" value="UniProtKB-KW"/>
</dbReference>
<evidence type="ECO:0000259" key="14">
    <source>
        <dbReference type="Pfam" id="PF17766"/>
    </source>
</evidence>
<name>A0A9E7JF47_9LILI</name>
<feature type="active site" description="Charge relay system" evidence="9">
    <location>
        <position position="530"/>
    </location>
</feature>
<dbReference type="InterPro" id="IPR045051">
    <property type="entry name" value="SBT"/>
</dbReference>
<feature type="chain" id="PRO_5039529567" evidence="10">
    <location>
        <begin position="23"/>
        <end position="744"/>
    </location>
</feature>
<dbReference type="SUPFAM" id="SSF52743">
    <property type="entry name" value="Subtilisin-like"/>
    <property type="match status" value="1"/>
</dbReference>
<dbReference type="EMBL" id="CP097503">
    <property type="protein sequence ID" value="URD78601.1"/>
    <property type="molecule type" value="Genomic_DNA"/>
</dbReference>
<feature type="signal peptide" evidence="10">
    <location>
        <begin position="1"/>
        <end position="22"/>
    </location>
</feature>
<reference evidence="15" key="1">
    <citation type="submission" date="2022-05" db="EMBL/GenBank/DDBJ databases">
        <title>The Musa troglodytarum L. genome provides insights into the mechanism of non-climacteric behaviour and enrichment of carotenoids.</title>
        <authorList>
            <person name="Wang J."/>
        </authorList>
    </citation>
    <scope>NUCLEOTIDE SEQUENCE</scope>
    <source>
        <tissue evidence="15">Leaf</tissue>
    </source>
</reference>
<dbReference type="FunFam" id="3.50.30.30:FF:000005">
    <property type="entry name" value="subtilisin-like protease SBT1.5"/>
    <property type="match status" value="1"/>
</dbReference>
<comment type="subcellular location">
    <subcellularLocation>
        <location evidence="1">Secreted</location>
    </subcellularLocation>
</comment>
<evidence type="ECO:0000259" key="11">
    <source>
        <dbReference type="Pfam" id="PF00082"/>
    </source>
</evidence>
<evidence type="ECO:0000313" key="15">
    <source>
        <dbReference type="EMBL" id="URD78601.1"/>
    </source>
</evidence>
<dbReference type="InterPro" id="IPR023827">
    <property type="entry name" value="Peptidase_S8_Asp-AS"/>
</dbReference>
<dbReference type="Gene3D" id="3.30.70.80">
    <property type="entry name" value="Peptidase S8 propeptide/proteinase inhibitor I9"/>
    <property type="match status" value="1"/>
</dbReference>
<dbReference type="InterPro" id="IPR036852">
    <property type="entry name" value="Peptidase_S8/S53_dom_sf"/>
</dbReference>
<feature type="domain" description="Inhibitor I9" evidence="13">
    <location>
        <begin position="33"/>
        <end position="108"/>
    </location>
</feature>
<dbReference type="PANTHER" id="PTHR10795">
    <property type="entry name" value="PROPROTEIN CONVERTASE SUBTILISIN/KEXIN"/>
    <property type="match status" value="1"/>
</dbReference>
<dbReference type="InterPro" id="IPR037045">
    <property type="entry name" value="S8pro/Inhibitor_I9_sf"/>
</dbReference>
<dbReference type="InterPro" id="IPR010259">
    <property type="entry name" value="S8pro/Inhibitor_I9"/>
</dbReference>
<dbReference type="InterPro" id="IPR000209">
    <property type="entry name" value="Peptidase_S8/S53_dom"/>
</dbReference>
<dbReference type="InterPro" id="IPR034197">
    <property type="entry name" value="Peptidases_S8_3"/>
</dbReference>
<evidence type="ECO:0000256" key="4">
    <source>
        <dbReference type="ARBA" id="ARBA00022670"/>
    </source>
</evidence>
<sequence length="744" mass="79687">MAPRKHFLSIVLFLCASVLLSGQHADGTDEPKVYIVHVKQPEGENFSAAEQWAPWYSSLLNRDTAASRIIYSYRNVMTGFSARLTDKEVEAMSKLDWFLHAYPSRVYRPLTTHTPMFLGLRYGGHNVWNATNMGEGIIIGVLDTGVTPGHPSYDDHDMPPAPAKWKGRCDLNATVCNNKLIGAMSFIDYNNVTRRSTHEPIDYDGHGTHTSTTAAGAFVKGANANGNAKGVASGMAPRAHIAAYKVCYGDECQGHDILAGMDAAVDDGVDVLSLSLGGDSEPYHSDPIAQGGFNAINRGVFVSCSAGNSGPDHSTLSNDAPWLLTVGASTMDRSLLATVKLGDGQEFDGETLYQPHDFGSKMLPLMYPNANEQSSLCVSGSLDRFDVRGKIVLCDRGQNSRIEKGQVVQFGGGAGMIVANAPADGYATVADPHVLPASNVPYAYGLKIKSYINSTASPTATIIFKGTAMNTPHSPAMASFSSRGPSQITPVILKPDITGPGVSVLAAWNDQTFNMISGTSIAFEVFSGTSMSCPHLSGVAALIKKAHPDWSPAAIKSAIMTTAYATDNSRGPILDERRLPADLFAVGAGHVDPPKAMDPGLVYDLTPQDYIPYLCGLYANNHVRAIVGGPVNCSSVKSISEAELNYPSISVKLPAIHSTPVSYTRTVTNVGAPRSTYRAMVDVPEGVSARVDPTTLSFEKVDEKKSFSITFRRRGGRRQGAVEGQLRWVSTKHVVRSPISIILE</sequence>
<dbReference type="Pfam" id="PF00082">
    <property type="entry name" value="Peptidase_S8"/>
    <property type="match status" value="1"/>
</dbReference>
<gene>
    <name evidence="15" type="ORF">MUK42_07188</name>
</gene>
<dbReference type="Pfam" id="PF02225">
    <property type="entry name" value="PA"/>
    <property type="match status" value="1"/>
</dbReference>
<keyword evidence="3" id="KW-0964">Secreted</keyword>
<evidence type="ECO:0000256" key="9">
    <source>
        <dbReference type="PIRSR" id="PIRSR615500-1"/>
    </source>
</evidence>
<dbReference type="Proteomes" id="UP001055439">
    <property type="component" value="Chromosome 10"/>
</dbReference>
<organism evidence="15 16">
    <name type="scientific">Musa troglodytarum</name>
    <name type="common">fe'i banana</name>
    <dbReference type="NCBI Taxonomy" id="320322"/>
    <lineage>
        <taxon>Eukaryota</taxon>
        <taxon>Viridiplantae</taxon>
        <taxon>Streptophyta</taxon>
        <taxon>Embryophyta</taxon>
        <taxon>Tracheophyta</taxon>
        <taxon>Spermatophyta</taxon>
        <taxon>Magnoliopsida</taxon>
        <taxon>Liliopsida</taxon>
        <taxon>Zingiberales</taxon>
        <taxon>Musaceae</taxon>
        <taxon>Musa</taxon>
    </lineage>
</organism>
<dbReference type="PRINTS" id="PR00723">
    <property type="entry name" value="SUBTILISIN"/>
</dbReference>
<feature type="active site" description="Charge relay system" evidence="9">
    <location>
        <position position="143"/>
    </location>
</feature>
<protein>
    <submittedName>
        <fullName evidence="15">Subtilisin-like protease</fullName>
    </submittedName>
</protein>